<dbReference type="Pfam" id="PF00459">
    <property type="entry name" value="Inositol_P"/>
    <property type="match status" value="1"/>
</dbReference>
<evidence type="ECO:0000256" key="6">
    <source>
        <dbReference type="PIRSR" id="PIRSR600760-2"/>
    </source>
</evidence>
<reference evidence="8" key="1">
    <citation type="submission" date="2020-12" db="EMBL/GenBank/DDBJ databases">
        <title>M. sibirica DSM 26468T genome.</title>
        <authorList>
            <person name="Thieme N."/>
            <person name="Rettenmaier R."/>
            <person name="Zverlov V."/>
            <person name="Liebl W."/>
        </authorList>
    </citation>
    <scope>NUCLEOTIDE SEQUENCE</scope>
    <source>
        <strain evidence="8">DSM 26468</strain>
    </source>
</reference>
<evidence type="ECO:0000313" key="8">
    <source>
        <dbReference type="EMBL" id="MBH1940857.1"/>
    </source>
</evidence>
<feature type="binding site" evidence="6">
    <location>
        <position position="80"/>
    </location>
    <ligand>
        <name>Mg(2+)</name>
        <dbReference type="ChEBI" id="CHEBI:18420"/>
        <label>1</label>
        <note>catalytic</note>
    </ligand>
</feature>
<accession>A0A8J7KWS7</accession>
<dbReference type="PROSITE" id="PS00630">
    <property type="entry name" value="IMP_2"/>
    <property type="match status" value="1"/>
</dbReference>
<comment type="caution">
    <text evidence="8">The sequence shown here is derived from an EMBL/GenBank/DDBJ whole genome shotgun (WGS) entry which is preliminary data.</text>
</comment>
<dbReference type="AlphaFoldDB" id="A0A8J7KWS7"/>
<dbReference type="PANTHER" id="PTHR20854:SF4">
    <property type="entry name" value="INOSITOL-1-MONOPHOSPHATASE-RELATED"/>
    <property type="match status" value="1"/>
</dbReference>
<dbReference type="RefSeq" id="WP_197661083.1">
    <property type="nucleotide sequence ID" value="NZ_JAEAGR010000007.1"/>
</dbReference>
<dbReference type="InterPro" id="IPR000760">
    <property type="entry name" value="Inositol_monophosphatase-like"/>
</dbReference>
<feature type="binding site" evidence="6">
    <location>
        <position position="63"/>
    </location>
    <ligand>
        <name>Mg(2+)</name>
        <dbReference type="ChEBI" id="CHEBI:18420"/>
        <label>1</label>
        <note>catalytic</note>
    </ligand>
</feature>
<feature type="binding site" evidence="6">
    <location>
        <position position="82"/>
    </location>
    <ligand>
        <name>Mg(2+)</name>
        <dbReference type="ChEBI" id="CHEBI:18420"/>
        <label>1</label>
        <note>catalytic</note>
    </ligand>
</feature>
<proteinExistence type="inferred from homology"/>
<dbReference type="GO" id="GO:0007165">
    <property type="term" value="P:signal transduction"/>
    <property type="evidence" value="ECO:0007669"/>
    <property type="project" value="TreeGrafter"/>
</dbReference>
<dbReference type="PRINTS" id="PR00377">
    <property type="entry name" value="IMPHPHTASES"/>
</dbReference>
<dbReference type="Gene3D" id="3.40.190.80">
    <property type="match status" value="1"/>
</dbReference>
<protein>
    <recommendedName>
        <fullName evidence="7">Inositol-1-monophosphatase</fullName>
        <ecNumber evidence="7">3.1.3.25</ecNumber>
    </recommendedName>
</protein>
<sequence>MTEEILKVIKEAGKIILNAHDISFDIESKQGDANFVTQYDTQVQDFLYKELSKIIPNATFIGEEDKNQKKVNNGSCFIIDPIDGTTNFIFDYKHSAISVAFMQNGEIITGYVYNPYLDEVFYAHKGKGAYLNDRPLHMKDIHLKDGIAGFGTSPYYRDMTEQSFALARKLYNRALDIRRSGSAALDICYVAANRYVLFAEFCLSPWDYAAASLIVREAGGNITTMDQQPLTYDKPISILAANPAAYKDFIH</sequence>
<evidence type="ECO:0000256" key="7">
    <source>
        <dbReference type="RuleBase" id="RU364068"/>
    </source>
</evidence>
<dbReference type="GO" id="GO:0046872">
    <property type="term" value="F:metal ion binding"/>
    <property type="evidence" value="ECO:0007669"/>
    <property type="project" value="UniProtKB-KW"/>
</dbReference>
<gene>
    <name evidence="8" type="ORF">I5677_08145</name>
</gene>
<dbReference type="CDD" id="cd01639">
    <property type="entry name" value="IMPase"/>
    <property type="match status" value="1"/>
</dbReference>
<evidence type="ECO:0000256" key="5">
    <source>
        <dbReference type="ARBA" id="ARBA00022842"/>
    </source>
</evidence>
<evidence type="ECO:0000256" key="3">
    <source>
        <dbReference type="ARBA" id="ARBA00022723"/>
    </source>
</evidence>
<dbReference type="GO" id="GO:0046854">
    <property type="term" value="P:phosphatidylinositol phosphate biosynthetic process"/>
    <property type="evidence" value="ECO:0007669"/>
    <property type="project" value="InterPro"/>
</dbReference>
<dbReference type="FunFam" id="3.30.540.10:FF:000003">
    <property type="entry name" value="Inositol-1-monophosphatase"/>
    <property type="match status" value="1"/>
</dbReference>
<dbReference type="EMBL" id="JAEAGR010000007">
    <property type="protein sequence ID" value="MBH1940857.1"/>
    <property type="molecule type" value="Genomic_DNA"/>
</dbReference>
<dbReference type="Proteomes" id="UP000623269">
    <property type="component" value="Unassembled WGS sequence"/>
</dbReference>
<comment type="similarity">
    <text evidence="7">Belongs to the inositol monophosphatase superfamily.</text>
</comment>
<dbReference type="SUPFAM" id="SSF56655">
    <property type="entry name" value="Carbohydrate phosphatase"/>
    <property type="match status" value="1"/>
</dbReference>
<keyword evidence="4 7" id="KW-0378">Hydrolase</keyword>
<comment type="cofactor">
    <cofactor evidence="2 6 7">
        <name>Mg(2+)</name>
        <dbReference type="ChEBI" id="CHEBI:18420"/>
    </cofactor>
</comment>
<dbReference type="EC" id="3.1.3.25" evidence="7"/>
<dbReference type="GO" id="GO:0006020">
    <property type="term" value="P:inositol metabolic process"/>
    <property type="evidence" value="ECO:0007669"/>
    <property type="project" value="TreeGrafter"/>
</dbReference>
<dbReference type="PANTHER" id="PTHR20854">
    <property type="entry name" value="INOSITOL MONOPHOSPHATASE"/>
    <property type="match status" value="1"/>
</dbReference>
<dbReference type="InterPro" id="IPR020550">
    <property type="entry name" value="Inositol_monophosphatase_CS"/>
</dbReference>
<dbReference type="InterPro" id="IPR033942">
    <property type="entry name" value="IMPase"/>
</dbReference>
<organism evidence="8 9">
    <name type="scientific">Mobilitalea sibirica</name>
    <dbReference type="NCBI Taxonomy" id="1462919"/>
    <lineage>
        <taxon>Bacteria</taxon>
        <taxon>Bacillati</taxon>
        <taxon>Bacillota</taxon>
        <taxon>Clostridia</taxon>
        <taxon>Lachnospirales</taxon>
        <taxon>Lachnospiraceae</taxon>
        <taxon>Mobilitalea</taxon>
    </lineage>
</organism>
<keyword evidence="5 6" id="KW-0460">Magnesium</keyword>
<evidence type="ECO:0000313" key="9">
    <source>
        <dbReference type="Proteomes" id="UP000623269"/>
    </source>
</evidence>
<name>A0A8J7KWS7_9FIRM</name>
<dbReference type="Gene3D" id="3.30.540.10">
    <property type="entry name" value="Fructose-1,6-Bisphosphatase, subunit A, domain 1"/>
    <property type="match status" value="1"/>
</dbReference>
<evidence type="ECO:0000256" key="2">
    <source>
        <dbReference type="ARBA" id="ARBA00001946"/>
    </source>
</evidence>
<dbReference type="GO" id="GO:0008934">
    <property type="term" value="F:inositol monophosphate 1-phosphatase activity"/>
    <property type="evidence" value="ECO:0007669"/>
    <property type="project" value="InterPro"/>
</dbReference>
<keyword evidence="9" id="KW-1185">Reference proteome</keyword>
<evidence type="ECO:0000256" key="1">
    <source>
        <dbReference type="ARBA" id="ARBA00001033"/>
    </source>
</evidence>
<feature type="binding site" evidence="6">
    <location>
        <position position="207"/>
    </location>
    <ligand>
        <name>Mg(2+)</name>
        <dbReference type="ChEBI" id="CHEBI:18420"/>
        <label>1</label>
        <note>catalytic</note>
    </ligand>
</feature>
<keyword evidence="3 6" id="KW-0479">Metal-binding</keyword>
<evidence type="ECO:0000256" key="4">
    <source>
        <dbReference type="ARBA" id="ARBA00022801"/>
    </source>
</evidence>
<feature type="binding site" evidence="6">
    <location>
        <position position="83"/>
    </location>
    <ligand>
        <name>Mg(2+)</name>
        <dbReference type="ChEBI" id="CHEBI:18420"/>
        <label>1</label>
        <note>catalytic</note>
    </ligand>
</feature>
<comment type="catalytic activity">
    <reaction evidence="1 7">
        <text>a myo-inositol phosphate + H2O = myo-inositol + phosphate</text>
        <dbReference type="Rhea" id="RHEA:24056"/>
        <dbReference type="ChEBI" id="CHEBI:15377"/>
        <dbReference type="ChEBI" id="CHEBI:17268"/>
        <dbReference type="ChEBI" id="CHEBI:43474"/>
        <dbReference type="ChEBI" id="CHEBI:84139"/>
        <dbReference type="EC" id="3.1.3.25"/>
    </reaction>
</comment>